<sequence>MIQFSEQEVDSLRQRAAGNDRIIKKLLARVEPVLKHGVNIPEKAVATWTLYYYCPVHSVGLELRYEDGSRHRCPVCDKDYEGEPYDGAWWRFVNGINADSCYDLALLWLLTGEENYRSIAEAILLRYATYYPSYEIHGGIPYNNPGKANAQTLCEAVWIRSLAMGYDIIKETLTMQNRQLIDDNLFTLCAELLMEYRMDQIHNHEVLVGGAMGMLGVLLERPDIMEFAIHTKYGLVYQLEHAVLQDDFWFEGTFHYHYFALEAFMVYEKFVRRTPYGLLQRPEYRNMLKMPIRLLQPEFKLPTIGDGVGDILREHLPAFYEFAYTVYGDWEFAWMLNQHYRTHDRNNLEAFLYGVDELPATSEFNLQDYHDNEHSGFTVFRGKGQRYLLIKHGKYGGEHDHYDKLGIQFSAFGEDIIPDLGTTGYGAQLHYDYYKNTATHNTVAINGANQPPANGRTIKYERHGSQILLEAEAVWDGSFPGIDSLTRVEWSEADYSNIKMRRLILWRDRYFVEAFLVENAAGRSVDWIVHSRGELGGVHNETALKEYPALDANKPLKYVREVQRHKPEGTMHTSWKYRNCTTSLFSFCTEPHLVIYAMGPDNPSTSEISYMLSRVEGGNDVLYVNVFEAYEDDRPYILNASIKSVDRRHVSVILETEDGRKEHQFEIGLAN</sequence>
<reference evidence="6" key="1">
    <citation type="submission" date="2016-08" db="EMBL/GenBank/DDBJ databases">
        <title>Complete Genome Seqeunce of Paenibacillus sp. BIHB 4019 from tea rhizoplane.</title>
        <authorList>
            <person name="Thakur R."/>
            <person name="Swarnkar M.K."/>
            <person name="Gulati A."/>
        </authorList>
    </citation>
    <scope>NUCLEOTIDE SEQUENCE [LARGE SCALE GENOMIC DNA]</scope>
    <source>
        <strain evidence="6">BIHB4019</strain>
    </source>
</reference>
<evidence type="ECO:0000256" key="2">
    <source>
        <dbReference type="ARBA" id="ARBA00022729"/>
    </source>
</evidence>
<proteinExistence type="predicted"/>
<accession>A0A1B2DNQ4</accession>
<evidence type="ECO:0000256" key="3">
    <source>
        <dbReference type="ARBA" id="ARBA00022764"/>
    </source>
</evidence>
<evidence type="ECO:0000313" key="6">
    <source>
        <dbReference type="EMBL" id="ANY69345.1"/>
    </source>
</evidence>
<dbReference type="GO" id="GO:0016829">
    <property type="term" value="F:lyase activity"/>
    <property type="evidence" value="ECO:0007669"/>
    <property type="project" value="UniProtKB-KW"/>
</dbReference>
<evidence type="ECO:0000256" key="4">
    <source>
        <dbReference type="ARBA" id="ARBA00023239"/>
    </source>
</evidence>
<organism evidence="6">
    <name type="scientific">Paenibacillus sp. BIHB 4019</name>
    <dbReference type="NCBI Taxonomy" id="1870819"/>
    <lineage>
        <taxon>Bacteria</taxon>
        <taxon>Bacillati</taxon>
        <taxon>Bacillota</taxon>
        <taxon>Bacilli</taxon>
        <taxon>Bacillales</taxon>
        <taxon>Paenibacillaceae</taxon>
        <taxon>Paenibacillus</taxon>
    </lineage>
</organism>
<dbReference type="Pfam" id="PF07940">
    <property type="entry name" value="Hepar_II_III_C"/>
    <property type="match status" value="1"/>
</dbReference>
<dbReference type="Gene3D" id="1.50.10.100">
    <property type="entry name" value="Chondroitin AC/alginate lyase"/>
    <property type="match status" value="1"/>
</dbReference>
<keyword evidence="4" id="KW-0456">Lyase</keyword>
<dbReference type="PANTHER" id="PTHR39210:SF1">
    <property type="entry name" value="HEPARIN-SULFATE LYASE"/>
    <property type="match status" value="1"/>
</dbReference>
<dbReference type="Gene3D" id="2.70.98.70">
    <property type="match status" value="1"/>
</dbReference>
<dbReference type="GO" id="GO:0042597">
    <property type="term" value="C:periplasmic space"/>
    <property type="evidence" value="ECO:0007669"/>
    <property type="project" value="UniProtKB-SubCell"/>
</dbReference>
<name>A0A1B2DNQ4_9BACL</name>
<dbReference type="SUPFAM" id="SSF48230">
    <property type="entry name" value="Chondroitin AC/alginate lyase"/>
    <property type="match status" value="1"/>
</dbReference>
<dbReference type="AlphaFoldDB" id="A0A1B2DNQ4"/>
<keyword evidence="3" id="KW-0574">Periplasm</keyword>
<evidence type="ECO:0000259" key="5">
    <source>
        <dbReference type="Pfam" id="PF07940"/>
    </source>
</evidence>
<dbReference type="InterPro" id="IPR012480">
    <property type="entry name" value="Hepar_II_III_C"/>
</dbReference>
<gene>
    <name evidence="6" type="ORF">BBD42_24805</name>
</gene>
<dbReference type="RefSeq" id="WP_099520375.1">
    <property type="nucleotide sequence ID" value="NZ_CP016808.1"/>
</dbReference>
<feature type="domain" description="Heparinase II/III-like C-terminal" evidence="5">
    <location>
        <begin position="369"/>
        <end position="530"/>
    </location>
</feature>
<evidence type="ECO:0000256" key="1">
    <source>
        <dbReference type="ARBA" id="ARBA00004418"/>
    </source>
</evidence>
<keyword evidence="2" id="KW-0732">Signal</keyword>
<protein>
    <recommendedName>
        <fullName evidence="5">Heparinase II/III-like C-terminal domain-containing protein</fullName>
    </recommendedName>
</protein>
<dbReference type="InterPro" id="IPR008929">
    <property type="entry name" value="Chondroitin_lyas"/>
</dbReference>
<dbReference type="EMBL" id="CP016808">
    <property type="protein sequence ID" value="ANY69345.1"/>
    <property type="molecule type" value="Genomic_DNA"/>
</dbReference>
<dbReference type="PANTHER" id="PTHR39210">
    <property type="entry name" value="HEPARIN-SULFATE LYASE"/>
    <property type="match status" value="1"/>
</dbReference>
<comment type="subcellular location">
    <subcellularLocation>
        <location evidence="1">Periplasm</location>
    </subcellularLocation>
</comment>